<evidence type="ECO:0000313" key="2">
    <source>
        <dbReference type="Proteomes" id="UP000240653"/>
    </source>
</evidence>
<gene>
    <name evidence="1" type="ORF">C7I85_29780</name>
</gene>
<name>A0A2P7RLE8_9HYPH</name>
<evidence type="ECO:0000313" key="1">
    <source>
        <dbReference type="EMBL" id="PSJ51054.1"/>
    </source>
</evidence>
<dbReference type="GO" id="GO:0005829">
    <property type="term" value="C:cytosol"/>
    <property type="evidence" value="ECO:0007669"/>
    <property type="project" value="TreeGrafter"/>
</dbReference>
<dbReference type="PROSITE" id="PS51197">
    <property type="entry name" value="HTH_RRF2_2"/>
    <property type="match status" value="1"/>
</dbReference>
<dbReference type="SUPFAM" id="SSF46785">
    <property type="entry name" value="Winged helix' DNA-binding domain"/>
    <property type="match status" value="1"/>
</dbReference>
<keyword evidence="2" id="KW-1185">Reference proteome</keyword>
<dbReference type="Proteomes" id="UP000240653">
    <property type="component" value="Unassembled WGS sequence"/>
</dbReference>
<accession>A0A2P7RLE8</accession>
<comment type="caution">
    <text evidence="1">The sequence shown here is derived from an EMBL/GenBank/DDBJ whole genome shotgun (WGS) entry which is preliminary data.</text>
</comment>
<dbReference type="AlphaFoldDB" id="A0A2P7RLE8"/>
<dbReference type="PANTHER" id="PTHR33221:SF15">
    <property type="entry name" value="HTH-TYPE TRANSCRIPTIONAL REGULATOR YWGB-RELATED"/>
    <property type="match status" value="1"/>
</dbReference>
<dbReference type="GO" id="GO:0003700">
    <property type="term" value="F:DNA-binding transcription factor activity"/>
    <property type="evidence" value="ECO:0007669"/>
    <property type="project" value="TreeGrafter"/>
</dbReference>
<sequence>MNTRFAVATHILTFLQTQDGRPATSELVASSVSTNPTLIRRLLSQLAKAGLTTSQMGTGGGALLARPGNRITLLDVHRAVDEDSTIFPLHQEPNPQCPVGRQINGVLRSHLSDVEKAMEAELARTTIADMAQDVSKANLAR</sequence>
<dbReference type="InterPro" id="IPR000944">
    <property type="entry name" value="Tscrpt_reg_Rrf2"/>
</dbReference>
<dbReference type="OrthoDB" id="9800506at2"/>
<dbReference type="Pfam" id="PF02082">
    <property type="entry name" value="Rrf2"/>
    <property type="match status" value="1"/>
</dbReference>
<organism evidence="1 2">
    <name type="scientific">Pseudaminobacter soli</name>
    <name type="common">ex Li et al. 2025</name>
    <dbReference type="NCBI Taxonomy" id="1295366"/>
    <lineage>
        <taxon>Bacteria</taxon>
        <taxon>Pseudomonadati</taxon>
        <taxon>Pseudomonadota</taxon>
        <taxon>Alphaproteobacteria</taxon>
        <taxon>Hyphomicrobiales</taxon>
        <taxon>Phyllobacteriaceae</taxon>
        <taxon>Pseudaminobacter</taxon>
    </lineage>
</organism>
<dbReference type="InterPro" id="IPR036388">
    <property type="entry name" value="WH-like_DNA-bd_sf"/>
</dbReference>
<dbReference type="PANTHER" id="PTHR33221">
    <property type="entry name" value="WINGED HELIX-TURN-HELIX TRANSCRIPTIONAL REGULATOR, RRF2 FAMILY"/>
    <property type="match status" value="1"/>
</dbReference>
<dbReference type="RefSeq" id="WP_106727607.1">
    <property type="nucleotide sequence ID" value="NZ_PXYL01000041.1"/>
</dbReference>
<reference evidence="1 2" key="1">
    <citation type="submission" date="2018-03" db="EMBL/GenBank/DDBJ databases">
        <title>The draft genome of Mesorhizobium soli JCM 19897.</title>
        <authorList>
            <person name="Li L."/>
            <person name="Liu L."/>
            <person name="Liang L."/>
            <person name="Wang T."/>
            <person name="Zhang X."/>
        </authorList>
    </citation>
    <scope>NUCLEOTIDE SEQUENCE [LARGE SCALE GENOMIC DNA]</scope>
    <source>
        <strain evidence="1 2">JCM 19897</strain>
    </source>
</reference>
<dbReference type="InterPro" id="IPR036390">
    <property type="entry name" value="WH_DNA-bd_sf"/>
</dbReference>
<dbReference type="Gene3D" id="1.10.10.10">
    <property type="entry name" value="Winged helix-like DNA-binding domain superfamily/Winged helix DNA-binding domain"/>
    <property type="match status" value="1"/>
</dbReference>
<dbReference type="EMBL" id="PXYL01000041">
    <property type="protein sequence ID" value="PSJ51054.1"/>
    <property type="molecule type" value="Genomic_DNA"/>
</dbReference>
<proteinExistence type="predicted"/>
<protein>
    <submittedName>
        <fullName evidence="1">Transcriptional regulator</fullName>
    </submittedName>
</protein>